<dbReference type="AlphaFoldDB" id="A0A9P8QX60"/>
<sequence>MAMGSQSSSVSSLTSFYTSKEDVSEQTTASTPTSGRPFSYRTARELPHELKQHCQIFLEEQLYTCAVNLLNSILGSGLSRRSPSGKPVPIPPPSHLALLGTVAVHPLHTTRADRPEHLDVSSLALGYLRNVLKVVGPLHADFRTAFRFRPAPRWNRRAAARYAGCGSDSDVSDGDSEGGHDFLRGKMANEGSVWAKGQDFWSTVGWAFQCCTLMPRRWRYWKAWLEFMLDVLEDDWDERTRRDEEEYGIKGRAGSEPTGWRAESMMAMYMKQNDGRHSGPKAIMKALFAYNGSVSSSSFHEIFDKEHKGPRPRGKKRKREAVLDLANDKFGDYFDEDEALSSGVSEPPTPHKQRARGGSPGVGEGMAESIHLRLRLFQLLSTATDALSRPETDRLYEDFAAGIKVLPLDVFALFVSQRSNPLQLPAHAALTKELFHLLLPLSYQDPHTVDPEGDSSGSLTMPMLERCYVCHPANTVGIEDNAKLSLVVESAIQLLWICDAMEYTDDFAAAVERGIEARAKKAQKKRTGRARAEPADSLAFDVMDASAERIQVLLEALSASADD</sequence>
<comment type="caution">
    <text evidence="2">The sequence shown here is derived from an EMBL/GenBank/DDBJ whole genome shotgun (WGS) entry which is preliminary data.</text>
</comment>
<dbReference type="Proteomes" id="UP000827724">
    <property type="component" value="Unassembled WGS sequence"/>
</dbReference>
<organism evidence="2 3">
    <name type="scientific">Trichoderma cornu-damae</name>
    <dbReference type="NCBI Taxonomy" id="654480"/>
    <lineage>
        <taxon>Eukaryota</taxon>
        <taxon>Fungi</taxon>
        <taxon>Dikarya</taxon>
        <taxon>Ascomycota</taxon>
        <taxon>Pezizomycotina</taxon>
        <taxon>Sordariomycetes</taxon>
        <taxon>Hypocreomycetidae</taxon>
        <taxon>Hypocreales</taxon>
        <taxon>Hypocreaceae</taxon>
        <taxon>Trichoderma</taxon>
    </lineage>
</organism>
<evidence type="ECO:0000313" key="3">
    <source>
        <dbReference type="Proteomes" id="UP000827724"/>
    </source>
</evidence>
<evidence type="ECO:0000313" key="2">
    <source>
        <dbReference type="EMBL" id="KAH6610382.1"/>
    </source>
</evidence>
<protein>
    <submittedName>
        <fullName evidence="2">Uncharacterized protein</fullName>
    </submittedName>
</protein>
<accession>A0A9P8QX60</accession>
<feature type="region of interest" description="Disordered" evidence="1">
    <location>
        <begin position="301"/>
        <end position="320"/>
    </location>
</feature>
<name>A0A9P8QX60_9HYPO</name>
<feature type="region of interest" description="Disordered" evidence="1">
    <location>
        <begin position="339"/>
        <end position="364"/>
    </location>
</feature>
<evidence type="ECO:0000256" key="1">
    <source>
        <dbReference type="SAM" id="MobiDB-lite"/>
    </source>
</evidence>
<gene>
    <name evidence="2" type="ORF">Trco_000402</name>
</gene>
<proteinExistence type="predicted"/>
<dbReference type="OrthoDB" id="5411773at2759"/>
<dbReference type="EMBL" id="JAIWOZ010000001">
    <property type="protein sequence ID" value="KAH6610382.1"/>
    <property type="molecule type" value="Genomic_DNA"/>
</dbReference>
<keyword evidence="3" id="KW-1185">Reference proteome</keyword>
<feature type="compositionally biased region" description="Basic residues" evidence="1">
    <location>
        <begin position="310"/>
        <end position="319"/>
    </location>
</feature>
<reference evidence="2" key="1">
    <citation type="submission" date="2021-08" db="EMBL/GenBank/DDBJ databases">
        <title>Chromosome-Level Trichoderma cornu-damae using Hi-C Data.</title>
        <authorList>
            <person name="Kim C.S."/>
        </authorList>
    </citation>
    <scope>NUCLEOTIDE SEQUENCE</scope>
    <source>
        <strain evidence="2">KA19-0412C</strain>
    </source>
</reference>